<name>A0AAW1LT76_POPJA</name>
<gene>
    <name evidence="11" type="ORF">QE152_g10948</name>
</gene>
<evidence type="ECO:0000256" key="4">
    <source>
        <dbReference type="ARBA" id="ARBA00022801"/>
    </source>
</evidence>
<evidence type="ECO:0000256" key="6">
    <source>
        <dbReference type="ARBA" id="ARBA00072632"/>
    </source>
</evidence>
<evidence type="ECO:0000259" key="10">
    <source>
        <dbReference type="SMART" id="SM00562"/>
    </source>
</evidence>
<dbReference type="Proteomes" id="UP001458880">
    <property type="component" value="Unassembled WGS sequence"/>
</dbReference>
<dbReference type="InterPro" id="IPR007858">
    <property type="entry name" value="Dpy-30_motif"/>
</dbReference>
<dbReference type="FunFam" id="1.20.890.10:FF:000008">
    <property type="entry name" value="Nucleoside diphosphate kinase homolog 5"/>
    <property type="match status" value="1"/>
</dbReference>
<feature type="region of interest" description="Disordered" evidence="9">
    <location>
        <begin position="1"/>
        <end position="21"/>
    </location>
</feature>
<evidence type="ECO:0000256" key="8">
    <source>
        <dbReference type="PROSITE-ProRule" id="PRU00706"/>
    </source>
</evidence>
<dbReference type="Gene3D" id="1.20.890.10">
    <property type="entry name" value="cAMP-dependent protein kinase regulatory subunit, dimerization-anchoring domain"/>
    <property type="match status" value="1"/>
</dbReference>
<dbReference type="PROSITE" id="PS51374">
    <property type="entry name" value="NDPK_LIKE"/>
    <property type="match status" value="1"/>
</dbReference>
<comment type="caution">
    <text evidence="8">Lacks conserved residue(s) required for the propagation of feature annotation.</text>
</comment>
<dbReference type="Pfam" id="PF05186">
    <property type="entry name" value="Dpy-30"/>
    <property type="match status" value="1"/>
</dbReference>
<proteinExistence type="inferred from homology"/>
<dbReference type="AlphaFoldDB" id="A0AAW1LT76"/>
<comment type="similarity">
    <text evidence="2 8">Belongs to the NDK family.</text>
</comment>
<dbReference type="PANTHER" id="PTHR46161:SF1">
    <property type="entry name" value="NUCLEOSIDE DIPHOSPHATE KINASE HOMOLOG 5"/>
    <property type="match status" value="1"/>
</dbReference>
<evidence type="ECO:0000256" key="3">
    <source>
        <dbReference type="ARBA" id="ARBA00022473"/>
    </source>
</evidence>
<dbReference type="PANTHER" id="PTHR46161">
    <property type="entry name" value="NUCLEOSIDE DIPHOSPHATE KINASE"/>
    <property type="match status" value="1"/>
</dbReference>
<accession>A0AAW1LT76</accession>
<dbReference type="GO" id="GO:0005929">
    <property type="term" value="C:cilium"/>
    <property type="evidence" value="ECO:0007669"/>
    <property type="project" value="UniProtKB-SubCell"/>
</dbReference>
<keyword evidence="12" id="KW-1185">Reference proteome</keyword>
<feature type="domain" description="Nucleoside diphosphate kinase-like" evidence="10">
    <location>
        <begin position="141"/>
        <end position="316"/>
    </location>
</feature>
<dbReference type="InterPro" id="IPR036850">
    <property type="entry name" value="NDK-like_dom_sf"/>
</dbReference>
<dbReference type="CDD" id="cd22970">
    <property type="entry name" value="DD_NDKH5-like"/>
    <property type="match status" value="1"/>
</dbReference>
<dbReference type="GO" id="GO:0016787">
    <property type="term" value="F:hydrolase activity"/>
    <property type="evidence" value="ECO:0007669"/>
    <property type="project" value="UniProtKB-KW"/>
</dbReference>
<dbReference type="EMBL" id="JASPKY010000104">
    <property type="protein sequence ID" value="KAK9737150.1"/>
    <property type="molecule type" value="Genomic_DNA"/>
</dbReference>
<comment type="subcellular location">
    <subcellularLocation>
        <location evidence="1">Cell projection</location>
        <location evidence="1">Cilium</location>
    </subcellularLocation>
</comment>
<evidence type="ECO:0000313" key="11">
    <source>
        <dbReference type="EMBL" id="KAK9737150.1"/>
    </source>
</evidence>
<comment type="caution">
    <text evidence="11">The sequence shown here is derived from an EMBL/GenBank/DDBJ whole genome shotgun (WGS) entry which is preliminary data.</text>
</comment>
<sequence length="378" mass="42938">MERSSIRNSSASQQLTIEEQPSEVLAVQLNSGTTTPDPLASPLPQVQPTPFRMSQLDTKTAAALEKYTNINPTLQIVDTDYTMSTLNDTVHYMSPVSPMSARSDYEGHYAIDYLQFLPPTVGQEDSSTYKSSTVSCIEPDLQRTVAIVKPDAMKYEDVVVRAINDAGFSIIQKRYIHFTPEQVSEFYCQYYGSPAFPHQVISMSVGPVLVLSLADVNAISKWRDLVGPDRQIREEWFIPMSMIANITVVRHVNAISKWRDLVGPDRQIREEWFIPMSMRVRFGLQDAIPNAVHASENIMDAYRENRYVYPRNVLEPFICELDKVNDYCNIYINPTLLNGLTALVKAKPADPIMYLAEWLLRNNPYQPQFSKDINLLPT</sequence>
<dbReference type="Gene3D" id="3.30.70.141">
    <property type="entry name" value="Nucleoside diphosphate kinase-like domain"/>
    <property type="match status" value="2"/>
</dbReference>
<dbReference type="InterPro" id="IPR034907">
    <property type="entry name" value="NDK-like_dom"/>
</dbReference>
<protein>
    <recommendedName>
        <fullName evidence="6">Nucleoside diphosphate kinase homolog 5</fullName>
    </recommendedName>
    <alternativeName>
        <fullName evidence="7">3'-5' exonuclease NME5</fullName>
    </alternativeName>
</protein>
<keyword evidence="4" id="KW-0378">Hydrolase</keyword>
<dbReference type="SUPFAM" id="SSF54919">
    <property type="entry name" value="Nucleoside diphosphate kinase, NDK"/>
    <property type="match status" value="2"/>
</dbReference>
<evidence type="ECO:0000313" key="12">
    <source>
        <dbReference type="Proteomes" id="UP001458880"/>
    </source>
</evidence>
<reference evidence="11 12" key="1">
    <citation type="journal article" date="2024" name="BMC Genomics">
        <title>De novo assembly and annotation of Popillia japonica's genome with initial clues to its potential as an invasive pest.</title>
        <authorList>
            <person name="Cucini C."/>
            <person name="Boschi S."/>
            <person name="Funari R."/>
            <person name="Cardaioli E."/>
            <person name="Iannotti N."/>
            <person name="Marturano G."/>
            <person name="Paoli F."/>
            <person name="Bruttini M."/>
            <person name="Carapelli A."/>
            <person name="Frati F."/>
            <person name="Nardi F."/>
        </authorList>
    </citation>
    <scope>NUCLEOTIDE SEQUENCE [LARGE SCALE GENOMIC DNA]</scope>
    <source>
        <strain evidence="11">DMR45628</strain>
    </source>
</reference>
<dbReference type="Pfam" id="PF00334">
    <property type="entry name" value="NDK"/>
    <property type="match status" value="1"/>
</dbReference>
<evidence type="ECO:0000256" key="9">
    <source>
        <dbReference type="SAM" id="MobiDB-lite"/>
    </source>
</evidence>
<evidence type="ECO:0000256" key="2">
    <source>
        <dbReference type="ARBA" id="ARBA00008142"/>
    </source>
</evidence>
<organism evidence="11 12">
    <name type="scientific">Popillia japonica</name>
    <name type="common">Japanese beetle</name>
    <dbReference type="NCBI Taxonomy" id="7064"/>
    <lineage>
        <taxon>Eukaryota</taxon>
        <taxon>Metazoa</taxon>
        <taxon>Ecdysozoa</taxon>
        <taxon>Arthropoda</taxon>
        <taxon>Hexapoda</taxon>
        <taxon>Insecta</taxon>
        <taxon>Pterygota</taxon>
        <taxon>Neoptera</taxon>
        <taxon>Endopterygota</taxon>
        <taxon>Coleoptera</taxon>
        <taxon>Polyphaga</taxon>
        <taxon>Scarabaeiformia</taxon>
        <taxon>Scarabaeidae</taxon>
        <taxon>Rutelinae</taxon>
        <taxon>Popillia</taxon>
    </lineage>
</organism>
<dbReference type="GO" id="GO:0003341">
    <property type="term" value="P:cilium movement"/>
    <property type="evidence" value="ECO:0007669"/>
    <property type="project" value="TreeGrafter"/>
</dbReference>
<evidence type="ECO:0000256" key="5">
    <source>
        <dbReference type="ARBA" id="ARBA00023273"/>
    </source>
</evidence>
<dbReference type="GO" id="GO:1902176">
    <property type="term" value="P:negative regulation of oxidative stress-induced intrinsic apoptotic signaling pathway"/>
    <property type="evidence" value="ECO:0007669"/>
    <property type="project" value="TreeGrafter"/>
</dbReference>
<keyword evidence="5" id="KW-0966">Cell projection</keyword>
<dbReference type="SMART" id="SM00562">
    <property type="entry name" value="NDK"/>
    <property type="match status" value="1"/>
</dbReference>
<feature type="compositionally biased region" description="Polar residues" evidence="9">
    <location>
        <begin position="1"/>
        <end position="19"/>
    </location>
</feature>
<keyword evidence="3" id="KW-0217">Developmental protein</keyword>
<evidence type="ECO:0000256" key="7">
    <source>
        <dbReference type="ARBA" id="ARBA00080200"/>
    </source>
</evidence>
<evidence type="ECO:0000256" key="1">
    <source>
        <dbReference type="ARBA" id="ARBA00004138"/>
    </source>
</evidence>